<sequence length="106" mass="11749">MYNKHTYTHNTGSATVCQAEGRSLRFLNSKVIELKSGRSPFYIYFICFSEQEKYNISLNPISSSARAFLFISTTHSASLHTPFPLTLGSPLLGLLAAGCWLLLGWG</sequence>
<evidence type="ECO:0000313" key="3">
    <source>
        <dbReference type="Proteomes" id="UP000249789"/>
    </source>
</evidence>
<protein>
    <submittedName>
        <fullName evidence="2">Uncharacterized protein</fullName>
    </submittedName>
</protein>
<evidence type="ECO:0000256" key="1">
    <source>
        <dbReference type="SAM" id="Phobius"/>
    </source>
</evidence>
<keyword evidence="1" id="KW-1133">Transmembrane helix</keyword>
<dbReference type="RefSeq" id="XP_040800294.1">
    <property type="nucleotide sequence ID" value="XM_040939192.1"/>
</dbReference>
<dbReference type="EMBL" id="KZ824650">
    <property type="protein sequence ID" value="RAK76284.1"/>
    <property type="molecule type" value="Genomic_DNA"/>
</dbReference>
<feature type="transmembrane region" description="Helical" evidence="1">
    <location>
        <begin position="83"/>
        <end position="103"/>
    </location>
</feature>
<gene>
    <name evidence="2" type="ORF">BO72DRAFT_145370</name>
</gene>
<name>A0A8G1RN68_9EURO</name>
<reference evidence="2 3" key="1">
    <citation type="submission" date="2018-02" db="EMBL/GenBank/DDBJ databases">
        <title>The genomes of Aspergillus section Nigri reveals drivers in fungal speciation.</title>
        <authorList>
            <consortium name="DOE Joint Genome Institute"/>
            <person name="Vesth T.C."/>
            <person name="Nybo J."/>
            <person name="Theobald S."/>
            <person name="Brandl J."/>
            <person name="Frisvad J.C."/>
            <person name="Nielsen K.F."/>
            <person name="Lyhne E.K."/>
            <person name="Kogle M.E."/>
            <person name="Kuo A."/>
            <person name="Riley R."/>
            <person name="Clum A."/>
            <person name="Nolan M."/>
            <person name="Lipzen A."/>
            <person name="Salamov A."/>
            <person name="Henrissat B."/>
            <person name="Wiebenga A."/>
            <person name="De vries R.P."/>
            <person name="Grigoriev I.V."/>
            <person name="Mortensen U.H."/>
            <person name="Andersen M.R."/>
            <person name="Baker S.E."/>
        </authorList>
    </citation>
    <scope>NUCLEOTIDE SEQUENCE [LARGE SCALE GENOMIC DNA]</scope>
    <source>
        <strain evidence="2 3">CBS 313.89</strain>
    </source>
</reference>
<organism evidence="2 3">
    <name type="scientific">Aspergillus fijiensis CBS 313.89</name>
    <dbReference type="NCBI Taxonomy" id="1448319"/>
    <lineage>
        <taxon>Eukaryota</taxon>
        <taxon>Fungi</taxon>
        <taxon>Dikarya</taxon>
        <taxon>Ascomycota</taxon>
        <taxon>Pezizomycotina</taxon>
        <taxon>Eurotiomycetes</taxon>
        <taxon>Eurotiomycetidae</taxon>
        <taxon>Eurotiales</taxon>
        <taxon>Aspergillaceae</taxon>
        <taxon>Aspergillus</taxon>
    </lineage>
</organism>
<accession>A0A8G1RN68</accession>
<keyword evidence="1" id="KW-0472">Membrane</keyword>
<dbReference type="VEuPathDB" id="FungiDB:BO72DRAFT_145370"/>
<keyword evidence="3" id="KW-1185">Reference proteome</keyword>
<dbReference type="GeneID" id="63856525"/>
<proteinExistence type="predicted"/>
<dbReference type="AlphaFoldDB" id="A0A8G1RN68"/>
<keyword evidence="1" id="KW-0812">Transmembrane</keyword>
<dbReference type="Proteomes" id="UP000249789">
    <property type="component" value="Unassembled WGS sequence"/>
</dbReference>
<evidence type="ECO:0000313" key="2">
    <source>
        <dbReference type="EMBL" id="RAK76284.1"/>
    </source>
</evidence>